<dbReference type="GO" id="GO:0005524">
    <property type="term" value="F:ATP binding"/>
    <property type="evidence" value="ECO:0007669"/>
    <property type="project" value="UniProtKB-KW"/>
</dbReference>
<dbReference type="RefSeq" id="WP_270005771.1">
    <property type="nucleotide sequence ID" value="NZ_JAPFGC010000002.1"/>
</dbReference>
<proteinExistence type="inferred from homology"/>
<dbReference type="InterPro" id="IPR003439">
    <property type="entry name" value="ABC_transporter-like_ATP-bd"/>
</dbReference>
<organism evidence="6 7">
    <name type="scientific">Mesoflavibacter profundi</name>
    <dbReference type="NCBI Taxonomy" id="2708110"/>
    <lineage>
        <taxon>Bacteria</taxon>
        <taxon>Pseudomonadati</taxon>
        <taxon>Bacteroidota</taxon>
        <taxon>Flavobacteriia</taxon>
        <taxon>Flavobacteriales</taxon>
        <taxon>Flavobacteriaceae</taxon>
        <taxon>Mesoflavibacter</taxon>
    </lineage>
</organism>
<evidence type="ECO:0000256" key="1">
    <source>
        <dbReference type="ARBA" id="ARBA00005417"/>
    </source>
</evidence>
<keyword evidence="2" id="KW-0547">Nucleotide-binding</keyword>
<evidence type="ECO:0000259" key="5">
    <source>
        <dbReference type="PROSITE" id="PS50893"/>
    </source>
</evidence>
<gene>
    <name evidence="6" type="ORF">OOZ35_12990</name>
</gene>
<comment type="similarity">
    <text evidence="1">Belongs to the ABC transporter superfamily.</text>
</comment>
<dbReference type="EMBL" id="JAPFGC010000002">
    <property type="protein sequence ID" value="MDA0178410.1"/>
    <property type="molecule type" value="Genomic_DNA"/>
</dbReference>
<keyword evidence="3 6" id="KW-0067">ATP-binding</keyword>
<protein>
    <submittedName>
        <fullName evidence="6">ATP-binding cassette domain-containing protein</fullName>
    </submittedName>
</protein>
<evidence type="ECO:0000256" key="4">
    <source>
        <dbReference type="ARBA" id="ARBA00022967"/>
    </source>
</evidence>
<feature type="domain" description="ABC transporter" evidence="5">
    <location>
        <begin position="1"/>
        <end position="196"/>
    </location>
</feature>
<dbReference type="InterPro" id="IPR017871">
    <property type="entry name" value="ABC_transporter-like_CS"/>
</dbReference>
<dbReference type="PROSITE" id="PS00211">
    <property type="entry name" value="ABC_TRANSPORTER_1"/>
    <property type="match status" value="1"/>
</dbReference>
<dbReference type="PANTHER" id="PTHR42798">
    <property type="entry name" value="LIPOPROTEIN-RELEASING SYSTEM ATP-BINDING PROTEIN LOLD"/>
    <property type="match status" value="1"/>
</dbReference>
<dbReference type="PANTHER" id="PTHR42798:SF7">
    <property type="entry name" value="ALPHA-D-RIBOSE 1-METHYLPHOSPHONATE 5-TRIPHOSPHATE SYNTHASE SUBUNIT PHNL"/>
    <property type="match status" value="1"/>
</dbReference>
<evidence type="ECO:0000313" key="7">
    <source>
        <dbReference type="Proteomes" id="UP001149142"/>
    </source>
</evidence>
<evidence type="ECO:0000256" key="2">
    <source>
        <dbReference type="ARBA" id="ARBA00022741"/>
    </source>
</evidence>
<keyword evidence="4" id="KW-1278">Translocase</keyword>
<reference evidence="6" key="1">
    <citation type="submission" date="2022-11" db="EMBL/GenBank/DDBJ databases">
        <title>Refractory cell wall polysaccharides provide important carbon source for microbial heterotrophs in the hadal ocean.</title>
        <authorList>
            <person name="Zhu X."/>
        </authorList>
    </citation>
    <scope>NUCLEOTIDE SEQUENCE</scope>
    <source>
        <strain evidence="6">MTRN7</strain>
    </source>
</reference>
<dbReference type="Pfam" id="PF00005">
    <property type="entry name" value="ABC_tran"/>
    <property type="match status" value="1"/>
</dbReference>
<dbReference type="SUPFAM" id="SSF52540">
    <property type="entry name" value="P-loop containing nucleoside triphosphate hydrolases"/>
    <property type="match status" value="1"/>
</dbReference>
<evidence type="ECO:0000313" key="6">
    <source>
        <dbReference type="EMBL" id="MDA0178410.1"/>
    </source>
</evidence>
<dbReference type="PROSITE" id="PS50893">
    <property type="entry name" value="ABC_TRANSPORTER_2"/>
    <property type="match status" value="1"/>
</dbReference>
<dbReference type="Proteomes" id="UP001149142">
    <property type="component" value="Unassembled WGS sequence"/>
</dbReference>
<evidence type="ECO:0000256" key="3">
    <source>
        <dbReference type="ARBA" id="ARBA00022840"/>
    </source>
</evidence>
<dbReference type="InterPro" id="IPR027417">
    <property type="entry name" value="P-loop_NTPase"/>
</dbReference>
<name>A0ABT4S2W1_9FLAO</name>
<dbReference type="Gene3D" id="3.40.50.300">
    <property type="entry name" value="P-loop containing nucleotide triphosphate hydrolases"/>
    <property type="match status" value="1"/>
</dbReference>
<accession>A0ABT4S2W1</accession>
<comment type="caution">
    <text evidence="6">The sequence shown here is derived from an EMBL/GenBank/DDBJ whole genome shotgun (WGS) entry which is preliminary data.</text>
</comment>
<sequence>MSEAEISTSDMYLKENIVFEQGKNYLIKANSGHGKSSVLNFIYKSNINYTGEITYPFSDNSITNIRQNKISYVFQDLKLFPSLTVLENIQLKNTITNYKTEEQILGLIQKLQLSHKTHSLVETLSLGQQQRVAIIRALCQPFEYMLLDEPFSHLDKTNIKIITELLLDELHQRKAGMIITALEDLTMVKFDKIIHL</sequence>
<keyword evidence="7" id="KW-1185">Reference proteome</keyword>